<dbReference type="GO" id="GO:0003677">
    <property type="term" value="F:DNA binding"/>
    <property type="evidence" value="ECO:0007669"/>
    <property type="project" value="UniProtKB-KW"/>
</dbReference>
<dbReference type="InterPro" id="IPR014284">
    <property type="entry name" value="RNA_pol_sigma-70_dom"/>
</dbReference>
<feature type="domain" description="RNA polymerase sigma-70 region 2" evidence="6">
    <location>
        <begin position="32"/>
        <end position="96"/>
    </location>
</feature>
<keyword evidence="5" id="KW-0804">Transcription</keyword>
<dbReference type="SUPFAM" id="SSF88659">
    <property type="entry name" value="Sigma3 and sigma4 domains of RNA polymerase sigma factors"/>
    <property type="match status" value="1"/>
</dbReference>
<dbReference type="InterPro" id="IPR013324">
    <property type="entry name" value="RNA_pol_sigma_r3/r4-like"/>
</dbReference>
<evidence type="ECO:0000256" key="4">
    <source>
        <dbReference type="ARBA" id="ARBA00023125"/>
    </source>
</evidence>
<evidence type="ECO:0000259" key="7">
    <source>
        <dbReference type="Pfam" id="PF08281"/>
    </source>
</evidence>
<dbReference type="Gene3D" id="1.10.1740.10">
    <property type="match status" value="1"/>
</dbReference>
<evidence type="ECO:0000256" key="1">
    <source>
        <dbReference type="ARBA" id="ARBA00010641"/>
    </source>
</evidence>
<dbReference type="InterPro" id="IPR013249">
    <property type="entry name" value="RNA_pol_sigma70_r4_t2"/>
</dbReference>
<dbReference type="GO" id="GO:0006352">
    <property type="term" value="P:DNA-templated transcription initiation"/>
    <property type="evidence" value="ECO:0007669"/>
    <property type="project" value="InterPro"/>
</dbReference>
<keyword evidence="4" id="KW-0238">DNA-binding</keyword>
<dbReference type="Pfam" id="PF08281">
    <property type="entry name" value="Sigma70_r4_2"/>
    <property type="match status" value="1"/>
</dbReference>
<organism evidence="8 9">
    <name type="scientific">Bradyrhizobium betae</name>
    <dbReference type="NCBI Taxonomy" id="244734"/>
    <lineage>
        <taxon>Bacteria</taxon>
        <taxon>Pseudomonadati</taxon>
        <taxon>Pseudomonadota</taxon>
        <taxon>Alphaproteobacteria</taxon>
        <taxon>Hyphomicrobiales</taxon>
        <taxon>Nitrobacteraceae</taxon>
        <taxon>Bradyrhizobium</taxon>
    </lineage>
</organism>
<evidence type="ECO:0000256" key="2">
    <source>
        <dbReference type="ARBA" id="ARBA00023015"/>
    </source>
</evidence>
<geneLocation type="plasmid" evidence="9">
    <name>pbbpl7hg1</name>
</geneLocation>
<dbReference type="RefSeq" id="WP_100554885.1">
    <property type="nucleotide sequence ID" value="NZ_CP044544.1"/>
</dbReference>
<evidence type="ECO:0000256" key="5">
    <source>
        <dbReference type="ARBA" id="ARBA00023163"/>
    </source>
</evidence>
<keyword evidence="3" id="KW-0731">Sigma factor</keyword>
<dbReference type="EMBL" id="CP044544">
    <property type="protein sequence ID" value="QFI77460.1"/>
    <property type="molecule type" value="Genomic_DNA"/>
</dbReference>
<sequence>MTSHETELKALMLASLDGDAASHRTLLDQLSRHLRAFYKRHLARIGRGPEEAEDLVQEALLAIHLKRHTFDVETLLTPWVHAIARYKLIDYLRRNRASQANLPIGDHNELAAADDQIAVESTHDIGQLLNRLPTKVRHAIESVKLEGRSVAETAVRYDMTESGVKVSIHRGIKALAKLIGRETRA</sequence>
<dbReference type="Pfam" id="PF04542">
    <property type="entry name" value="Sigma70_r2"/>
    <property type="match status" value="1"/>
</dbReference>
<dbReference type="Gene3D" id="1.10.10.10">
    <property type="entry name" value="Winged helix-like DNA-binding domain superfamily/Winged helix DNA-binding domain"/>
    <property type="match status" value="1"/>
</dbReference>
<dbReference type="InterPro" id="IPR039425">
    <property type="entry name" value="RNA_pol_sigma-70-like"/>
</dbReference>
<dbReference type="AlphaFoldDB" id="A0A5P6PGR1"/>
<dbReference type="KEGG" id="bbet:F8237_34615"/>
<protein>
    <submittedName>
        <fullName evidence="8">Sigma-70 family RNA polymerase sigma factor</fullName>
    </submittedName>
</protein>
<dbReference type="NCBIfam" id="NF009191">
    <property type="entry name" value="PRK12539.1"/>
    <property type="match status" value="1"/>
</dbReference>
<dbReference type="PANTHER" id="PTHR43133:SF58">
    <property type="entry name" value="ECF RNA POLYMERASE SIGMA FACTOR SIGD"/>
    <property type="match status" value="1"/>
</dbReference>
<dbReference type="GO" id="GO:0016987">
    <property type="term" value="F:sigma factor activity"/>
    <property type="evidence" value="ECO:0007669"/>
    <property type="project" value="UniProtKB-KW"/>
</dbReference>
<dbReference type="SUPFAM" id="SSF88946">
    <property type="entry name" value="Sigma2 domain of RNA polymerase sigma factors"/>
    <property type="match status" value="1"/>
</dbReference>
<name>A0A5P6PGR1_9BRAD</name>
<dbReference type="NCBIfam" id="TIGR02937">
    <property type="entry name" value="sigma70-ECF"/>
    <property type="match status" value="1"/>
</dbReference>
<dbReference type="InterPro" id="IPR007627">
    <property type="entry name" value="RNA_pol_sigma70_r2"/>
</dbReference>
<dbReference type="PANTHER" id="PTHR43133">
    <property type="entry name" value="RNA POLYMERASE ECF-TYPE SIGMA FACTO"/>
    <property type="match status" value="1"/>
</dbReference>
<dbReference type="Proteomes" id="UP000325641">
    <property type="component" value="Plasmid pBbPL7HG1"/>
</dbReference>
<evidence type="ECO:0000313" key="9">
    <source>
        <dbReference type="Proteomes" id="UP000325641"/>
    </source>
</evidence>
<evidence type="ECO:0000256" key="3">
    <source>
        <dbReference type="ARBA" id="ARBA00023082"/>
    </source>
</evidence>
<evidence type="ECO:0000259" key="6">
    <source>
        <dbReference type="Pfam" id="PF04542"/>
    </source>
</evidence>
<dbReference type="OrthoDB" id="7041663at2"/>
<evidence type="ECO:0000313" key="8">
    <source>
        <dbReference type="EMBL" id="QFI77460.1"/>
    </source>
</evidence>
<gene>
    <name evidence="8" type="ORF">F8237_34615</name>
</gene>
<feature type="domain" description="RNA polymerase sigma factor 70 region 4 type 2" evidence="7">
    <location>
        <begin position="124"/>
        <end position="175"/>
    </location>
</feature>
<dbReference type="InterPro" id="IPR013325">
    <property type="entry name" value="RNA_pol_sigma_r2"/>
</dbReference>
<comment type="similarity">
    <text evidence="1">Belongs to the sigma-70 factor family. ECF subfamily.</text>
</comment>
<proteinExistence type="inferred from homology"/>
<accession>A0A5P6PGR1</accession>
<dbReference type="InterPro" id="IPR036388">
    <property type="entry name" value="WH-like_DNA-bd_sf"/>
</dbReference>
<keyword evidence="8" id="KW-0614">Plasmid</keyword>
<keyword evidence="2" id="KW-0805">Transcription regulation</keyword>
<reference evidence="9" key="1">
    <citation type="submission" date="2019-10" db="EMBL/GenBank/DDBJ databases">
        <title>Complete Genome Sequence of Bradyrhizobium betae type strain PL7HG1T.</title>
        <authorList>
            <person name="Bromfield E.S.P."/>
            <person name="Cloutier S."/>
        </authorList>
    </citation>
    <scope>NUCLEOTIDE SEQUENCE [LARGE SCALE GENOMIC DNA]</scope>
    <source>
        <strain evidence="9">PL7HG1</strain>
        <plasmid evidence="9">pbbpl7hg1</plasmid>
    </source>
</reference>